<dbReference type="RefSeq" id="WP_252819125.1">
    <property type="nucleotide sequence ID" value="NZ_JAMXQS010000005.1"/>
</dbReference>
<evidence type="ECO:0000313" key="3">
    <source>
        <dbReference type="Proteomes" id="UP001205906"/>
    </source>
</evidence>
<protein>
    <recommendedName>
        <fullName evidence="1">DUF6894 domain-containing protein</fullName>
    </recommendedName>
</protein>
<evidence type="ECO:0000313" key="2">
    <source>
        <dbReference type="EMBL" id="MCO6050484.1"/>
    </source>
</evidence>
<dbReference type="Proteomes" id="UP001205906">
    <property type="component" value="Unassembled WGS sequence"/>
</dbReference>
<dbReference type="InterPro" id="IPR054189">
    <property type="entry name" value="DUF6894"/>
</dbReference>
<comment type="caution">
    <text evidence="2">The sequence shown here is derived from an EMBL/GenBank/DDBJ whole genome shotgun (WGS) entry which is preliminary data.</text>
</comment>
<sequence length="90" mass="9846">MPQYFFDTLENGRHVQGDVGLPCSSDADARLEAMKALPSIARDRIPSKDDWQAFTIQVRDKGGRGVYSATLTFAGQWLDGNESGTEGAPR</sequence>
<dbReference type="EMBL" id="JAMXQS010000005">
    <property type="protein sequence ID" value="MCO6050484.1"/>
    <property type="molecule type" value="Genomic_DNA"/>
</dbReference>
<feature type="domain" description="DUF6894" evidence="1">
    <location>
        <begin position="4"/>
        <end position="72"/>
    </location>
</feature>
<gene>
    <name evidence="2" type="ORF">NGM99_11905</name>
</gene>
<keyword evidence="3" id="KW-1185">Reference proteome</keyword>
<evidence type="ECO:0000259" key="1">
    <source>
        <dbReference type="Pfam" id="PF21834"/>
    </source>
</evidence>
<accession>A0ABT1C6N7</accession>
<name>A0ABT1C6N7_9HYPH</name>
<reference evidence="2 3" key="1">
    <citation type="submission" date="2022-06" db="EMBL/GenBank/DDBJ databases">
        <title>Mesorhizobium sp. strain RP14 Genome sequencing and assembly.</title>
        <authorList>
            <person name="Kim I."/>
        </authorList>
    </citation>
    <scope>NUCLEOTIDE SEQUENCE [LARGE SCALE GENOMIC DNA]</scope>
    <source>
        <strain evidence="3">RP14(2022)</strain>
    </source>
</reference>
<organism evidence="2 3">
    <name type="scientific">Mesorhizobium liriopis</name>
    <dbReference type="NCBI Taxonomy" id="2953882"/>
    <lineage>
        <taxon>Bacteria</taxon>
        <taxon>Pseudomonadati</taxon>
        <taxon>Pseudomonadota</taxon>
        <taxon>Alphaproteobacteria</taxon>
        <taxon>Hyphomicrobiales</taxon>
        <taxon>Phyllobacteriaceae</taxon>
        <taxon>Mesorhizobium</taxon>
    </lineage>
</organism>
<dbReference type="Pfam" id="PF21834">
    <property type="entry name" value="DUF6894"/>
    <property type="match status" value="1"/>
</dbReference>
<proteinExistence type="predicted"/>